<proteinExistence type="predicted"/>
<evidence type="ECO:0000313" key="1">
    <source>
        <dbReference type="EMBL" id="MDQ0462548.1"/>
    </source>
</evidence>
<dbReference type="PANTHER" id="PTHR34070">
    <property type="entry name" value="ARMADILLO-TYPE FOLD"/>
    <property type="match status" value="1"/>
</dbReference>
<dbReference type="SUPFAM" id="SSF48371">
    <property type="entry name" value="ARM repeat"/>
    <property type="match status" value="1"/>
</dbReference>
<sequence>MTPLQAAAALVAEIAALPRRDTASIRAVRQARTKAWARQPVDFILEVARALAARHAGRWVGEELIRFHRPAFAAFDDTLAAELAQGLDSWDTVDAYARILVGPAWARGQVSDGLIDTWSRSPDRWLRRAALVSTVALNRPAEGGRIDAPRTLAICARLAGDRDDMVEKAVSWALRELGRQDAAPVEAFLADNIVGARVRREVGNKLRTGLKNPKSD</sequence>
<evidence type="ECO:0000313" key="2">
    <source>
        <dbReference type="Proteomes" id="UP001228905"/>
    </source>
</evidence>
<comment type="caution">
    <text evidence="1">The sequence shown here is derived from an EMBL/GenBank/DDBJ whole genome shotgun (WGS) entry which is preliminary data.</text>
</comment>
<dbReference type="InterPro" id="IPR016024">
    <property type="entry name" value="ARM-type_fold"/>
</dbReference>
<dbReference type="Pfam" id="PF08713">
    <property type="entry name" value="DNA_alkylation"/>
    <property type="match status" value="1"/>
</dbReference>
<dbReference type="CDD" id="cd06561">
    <property type="entry name" value="AlkD_like"/>
    <property type="match status" value="1"/>
</dbReference>
<accession>A0ABU0IKL4</accession>
<dbReference type="Gene3D" id="1.25.10.90">
    <property type="match status" value="1"/>
</dbReference>
<protein>
    <submittedName>
        <fullName evidence="1">3-methyladenine DNA glycosylase AlkD</fullName>
    </submittedName>
</protein>
<reference evidence="1 2" key="1">
    <citation type="submission" date="2023-07" db="EMBL/GenBank/DDBJ databases">
        <title>Genomic Encyclopedia of Type Strains, Phase IV (KMG-IV): sequencing the most valuable type-strain genomes for metagenomic binning, comparative biology and taxonomic classification.</title>
        <authorList>
            <person name="Goeker M."/>
        </authorList>
    </citation>
    <scope>NUCLEOTIDE SEQUENCE [LARGE SCALE GENOMIC DNA]</scope>
    <source>
        <strain evidence="1 2">DSM 18695</strain>
    </source>
</reference>
<name>A0ABU0IKL4_9CAUL</name>
<dbReference type="PANTHER" id="PTHR34070:SF1">
    <property type="entry name" value="DNA ALKYLATION REPAIR PROTEIN"/>
    <property type="match status" value="1"/>
</dbReference>
<dbReference type="InterPro" id="IPR014825">
    <property type="entry name" value="DNA_alkylation"/>
</dbReference>
<dbReference type="Proteomes" id="UP001228905">
    <property type="component" value="Unassembled WGS sequence"/>
</dbReference>
<keyword evidence="2" id="KW-1185">Reference proteome</keyword>
<organism evidence="1 2">
    <name type="scientific">Caulobacter ginsengisoli</name>
    <dbReference type="NCBI Taxonomy" id="400775"/>
    <lineage>
        <taxon>Bacteria</taxon>
        <taxon>Pseudomonadati</taxon>
        <taxon>Pseudomonadota</taxon>
        <taxon>Alphaproteobacteria</taxon>
        <taxon>Caulobacterales</taxon>
        <taxon>Caulobacteraceae</taxon>
        <taxon>Caulobacter</taxon>
    </lineage>
</organism>
<dbReference type="RefSeq" id="WP_307344991.1">
    <property type="nucleotide sequence ID" value="NZ_JAUSVS010000001.1"/>
</dbReference>
<gene>
    <name evidence="1" type="ORF">QO010_000296</name>
</gene>
<dbReference type="EMBL" id="JAUSVS010000001">
    <property type="protein sequence ID" value="MDQ0462548.1"/>
    <property type="molecule type" value="Genomic_DNA"/>
</dbReference>